<reference evidence="1" key="2">
    <citation type="submission" date="2021-04" db="EMBL/GenBank/DDBJ databases">
        <authorList>
            <person name="Gilroy R."/>
        </authorList>
    </citation>
    <scope>NUCLEOTIDE SEQUENCE</scope>
    <source>
        <strain evidence="1">ChiGjej6B6-1540</strain>
    </source>
</reference>
<dbReference type="AlphaFoldDB" id="A0A9D1UNM0"/>
<evidence type="ECO:0000313" key="1">
    <source>
        <dbReference type="EMBL" id="HIW94499.1"/>
    </source>
</evidence>
<comment type="caution">
    <text evidence="1">The sequence shown here is derived from an EMBL/GenBank/DDBJ whole genome shotgun (WGS) entry which is preliminary data.</text>
</comment>
<protein>
    <recommendedName>
        <fullName evidence="3">DUF3298 domain-containing protein</fullName>
    </recommendedName>
</protein>
<proteinExistence type="predicted"/>
<sequence length="216" mass="24423">MPQMPESRPSLRPVRWVQMLRMQGKPVLSLTLSLPRVTGDARGCAVIDRHYAKLRDAWRSRWTGPLYQKAAQEVLSQGCPPWTAVLDHTVTLHTEDLLSLFWTACVTTAQGSHAVRCGECWNVKTGALLTLSDVLPAGVRRRALLSALEQEAGTLEEQGLPLKPEWQTLLRRRFQPDRFWRTADATVFFFPPGLLAPPESGFLLLNCSDSRFFQQR</sequence>
<organism evidence="1 2">
    <name type="scientific">Candidatus Flavonifractor merdipullorum</name>
    <dbReference type="NCBI Taxonomy" id="2838590"/>
    <lineage>
        <taxon>Bacteria</taxon>
        <taxon>Bacillati</taxon>
        <taxon>Bacillota</taxon>
        <taxon>Clostridia</taxon>
        <taxon>Eubacteriales</taxon>
        <taxon>Oscillospiraceae</taxon>
        <taxon>Flavonifractor</taxon>
    </lineage>
</organism>
<evidence type="ECO:0008006" key="3">
    <source>
        <dbReference type="Google" id="ProtNLM"/>
    </source>
</evidence>
<dbReference type="EMBL" id="DXGA01000175">
    <property type="protein sequence ID" value="HIW94499.1"/>
    <property type="molecule type" value="Genomic_DNA"/>
</dbReference>
<name>A0A9D1UNM0_9FIRM</name>
<accession>A0A9D1UNM0</accession>
<reference evidence="1" key="1">
    <citation type="journal article" date="2021" name="PeerJ">
        <title>Extensive microbial diversity within the chicken gut microbiome revealed by metagenomics and culture.</title>
        <authorList>
            <person name="Gilroy R."/>
            <person name="Ravi A."/>
            <person name="Getino M."/>
            <person name="Pursley I."/>
            <person name="Horton D.L."/>
            <person name="Alikhan N.F."/>
            <person name="Baker D."/>
            <person name="Gharbi K."/>
            <person name="Hall N."/>
            <person name="Watson M."/>
            <person name="Adriaenssens E.M."/>
            <person name="Foster-Nyarko E."/>
            <person name="Jarju S."/>
            <person name="Secka A."/>
            <person name="Antonio M."/>
            <person name="Oren A."/>
            <person name="Chaudhuri R.R."/>
            <person name="La Ragione R."/>
            <person name="Hildebrand F."/>
            <person name="Pallen M.J."/>
        </authorList>
    </citation>
    <scope>NUCLEOTIDE SEQUENCE</scope>
    <source>
        <strain evidence="1">ChiGjej6B6-1540</strain>
    </source>
</reference>
<dbReference type="Proteomes" id="UP000824192">
    <property type="component" value="Unassembled WGS sequence"/>
</dbReference>
<gene>
    <name evidence="1" type="ORF">H9868_08175</name>
</gene>
<evidence type="ECO:0000313" key="2">
    <source>
        <dbReference type="Proteomes" id="UP000824192"/>
    </source>
</evidence>